<gene>
    <name evidence="1" type="ORF">PSP31121_05492</name>
</gene>
<reference evidence="1 2" key="1">
    <citation type="submission" date="2019-08" db="EMBL/GenBank/DDBJ databases">
        <authorList>
            <person name="Peeters C."/>
        </authorList>
    </citation>
    <scope>NUCLEOTIDE SEQUENCE [LARGE SCALE GENOMIC DNA]</scope>
    <source>
        <strain evidence="1 2">LMG 31121</strain>
    </source>
</reference>
<sequence length="454" mass="48580">MWNNPVTGPGNRPVAQVIAQPLPPADPTVMPVVPPELDFEDAEALASVRHTLTQAPALQAWCVQAFDGVNAEQVRDDVITLLFYTHFDGGPPPGAALEARDTVLMRVAPHLSLTGQAALRQSLDVDAPPHTAPNPFAELLTQRDRWFLEGLVCRQHGEACLLRGESVAAGGHFKRAATSFAQVPEQTTRAADSARRAGHAYAKANRPATAVHQLVHASTLELTLALALHGRANPLPRDALACRAAFTRATYDFVAAAALYRTMQLPGLALALDTQAAQAFLWLAMFPQAAGRHTQIGDTWTDIAAAYQQGGDTAQAEAAAARAVLAYRAAAHAHWAGQSYAAAGEALVKARDFVAAAEAFAKAGRHHSAGQCYLWAARRNEAGAHLHQRAQRPELATATFQLALTYYALASTEFQKAARAYRHAHQEVASAVCLREGRAALELSMRAQLPPATP</sequence>
<protein>
    <submittedName>
        <fullName evidence="1">Uncharacterized protein</fullName>
    </submittedName>
</protein>
<proteinExistence type="predicted"/>
<evidence type="ECO:0000313" key="2">
    <source>
        <dbReference type="Proteomes" id="UP000335538"/>
    </source>
</evidence>
<dbReference type="Gene3D" id="1.25.40.10">
    <property type="entry name" value="Tetratricopeptide repeat domain"/>
    <property type="match status" value="1"/>
</dbReference>
<dbReference type="Proteomes" id="UP000335538">
    <property type="component" value="Unassembled WGS sequence"/>
</dbReference>
<organism evidence="1 2">
    <name type="scientific">Pandoraea sputorum</name>
    <dbReference type="NCBI Taxonomy" id="93222"/>
    <lineage>
        <taxon>Bacteria</taxon>
        <taxon>Pseudomonadati</taxon>
        <taxon>Pseudomonadota</taxon>
        <taxon>Betaproteobacteria</taxon>
        <taxon>Burkholderiales</taxon>
        <taxon>Burkholderiaceae</taxon>
        <taxon>Pandoraea</taxon>
    </lineage>
</organism>
<name>A0A5E5BJ16_9BURK</name>
<dbReference type="InterPro" id="IPR011990">
    <property type="entry name" value="TPR-like_helical_dom_sf"/>
</dbReference>
<dbReference type="EMBL" id="CABPSR010000039">
    <property type="protein sequence ID" value="VVE85859.1"/>
    <property type="molecule type" value="Genomic_DNA"/>
</dbReference>
<accession>A0A5E5BJ16</accession>
<dbReference type="SUPFAM" id="SSF48452">
    <property type="entry name" value="TPR-like"/>
    <property type="match status" value="1"/>
</dbReference>
<dbReference type="AlphaFoldDB" id="A0A5E5BJ16"/>
<dbReference type="RefSeq" id="WP_150811522.1">
    <property type="nucleotide sequence ID" value="NZ_CABPSR010000039.1"/>
</dbReference>
<evidence type="ECO:0000313" key="1">
    <source>
        <dbReference type="EMBL" id="VVE85859.1"/>
    </source>
</evidence>